<feature type="compositionally biased region" description="Basic and acidic residues" evidence="1">
    <location>
        <begin position="45"/>
        <end position="65"/>
    </location>
</feature>
<reference evidence="2" key="1">
    <citation type="submission" date="2012-02" db="EMBL/GenBank/DDBJ databases">
        <title>Whole genome shotgun sequence of Gordonia otitidis NBRC 100426.</title>
        <authorList>
            <person name="Yoshida I."/>
            <person name="Hosoyama A."/>
            <person name="Tsuchikane K."/>
            <person name="Katsumata H."/>
            <person name="Yamazaki S."/>
            <person name="Fujita N."/>
        </authorList>
    </citation>
    <scope>NUCLEOTIDE SEQUENCE [LARGE SCALE GENOMIC DNA]</scope>
    <source>
        <strain evidence="2">NBRC 100426</strain>
    </source>
</reference>
<evidence type="ECO:0000256" key="1">
    <source>
        <dbReference type="SAM" id="MobiDB-lite"/>
    </source>
</evidence>
<accession>H5TJD3</accession>
<sequence length="145" mass="15290">MTRDMPSKICSQAPGGVVLAVIAVGALGRPDNDHPVAGRDAGGVRSDRHDGACRTVSGDERKRGEPVAADTQGVGDAHRRRVETDTHLACLRLPKGHVDHLEPARLGNDDCLHRNPPESLGGRVVPVLISGGDIALIACHTRSYS</sequence>
<gene>
    <name evidence="2" type="ORF">GOOTI_073_00070</name>
</gene>
<protein>
    <submittedName>
        <fullName evidence="2">Uncharacterized protein</fullName>
    </submittedName>
</protein>
<evidence type="ECO:0000313" key="2">
    <source>
        <dbReference type="EMBL" id="GAB33591.1"/>
    </source>
</evidence>
<dbReference type="Proteomes" id="UP000005038">
    <property type="component" value="Unassembled WGS sequence"/>
</dbReference>
<dbReference type="STRING" id="1108044.GOOTI_073_00070"/>
<name>H5TJD3_GORO1</name>
<feature type="region of interest" description="Disordered" evidence="1">
    <location>
        <begin position="28"/>
        <end position="80"/>
    </location>
</feature>
<keyword evidence="3" id="KW-1185">Reference proteome</keyword>
<proteinExistence type="predicted"/>
<dbReference type="AlphaFoldDB" id="H5TJD3"/>
<comment type="caution">
    <text evidence="2">The sequence shown here is derived from an EMBL/GenBank/DDBJ whole genome shotgun (WGS) entry which is preliminary data.</text>
</comment>
<organism evidence="2 3">
    <name type="scientific">Gordonia otitidis (strain DSM 44809 / CCUG 52243 / JCM 12355 / NBRC 100426 / IFM 10032)</name>
    <dbReference type="NCBI Taxonomy" id="1108044"/>
    <lineage>
        <taxon>Bacteria</taxon>
        <taxon>Bacillati</taxon>
        <taxon>Actinomycetota</taxon>
        <taxon>Actinomycetes</taxon>
        <taxon>Mycobacteriales</taxon>
        <taxon>Gordoniaceae</taxon>
        <taxon>Gordonia</taxon>
    </lineage>
</organism>
<dbReference type="EMBL" id="BAFB01000073">
    <property type="protein sequence ID" value="GAB33591.1"/>
    <property type="molecule type" value="Genomic_DNA"/>
</dbReference>
<evidence type="ECO:0000313" key="3">
    <source>
        <dbReference type="Proteomes" id="UP000005038"/>
    </source>
</evidence>